<feature type="binding site" evidence="8">
    <location>
        <position position="178"/>
    </location>
    <ligand>
        <name>substrate</name>
    </ligand>
</feature>
<dbReference type="RefSeq" id="YP_009314394.1">
    <property type="nucleotide sequence ID" value="NC_031661.1"/>
</dbReference>
<keyword evidence="6 8" id="KW-0418">Kinase</keyword>
<dbReference type="PIRSF" id="PIRSF000728">
    <property type="entry name" value="NAGK"/>
    <property type="match status" value="1"/>
</dbReference>
<comment type="similarity">
    <text evidence="8">Belongs to the acetylglutamate kinase family. ArgB subfamily.</text>
</comment>
<keyword evidence="5 8" id="KW-0547">Nucleotide-binding</keyword>
<feature type="binding site" evidence="8">
    <location>
        <begin position="63"/>
        <end position="64"/>
    </location>
    <ligand>
        <name>substrate</name>
    </ligand>
</feature>
<accession>A0A1G4NVD4</accession>
<dbReference type="NCBIfam" id="TIGR00761">
    <property type="entry name" value="argB"/>
    <property type="match status" value="1"/>
</dbReference>
<dbReference type="Pfam" id="PF00696">
    <property type="entry name" value="AA_kinase"/>
    <property type="match status" value="1"/>
</dbReference>
<organism evidence="10">
    <name type="scientific">Liagora harveyana</name>
    <dbReference type="NCBI Taxonomy" id="406718"/>
    <lineage>
        <taxon>Eukaryota</taxon>
        <taxon>Rhodophyta</taxon>
        <taxon>Florideophyceae</taxon>
        <taxon>Nemaliophycidae</taxon>
        <taxon>Nemaliales</taxon>
        <taxon>Liagoraceae</taxon>
        <taxon>Liagora</taxon>
    </lineage>
</organism>
<dbReference type="PRINTS" id="PR00474">
    <property type="entry name" value="GLU5KINASE"/>
</dbReference>
<evidence type="ECO:0000256" key="1">
    <source>
        <dbReference type="ARBA" id="ARBA00004828"/>
    </source>
</evidence>
<dbReference type="PANTHER" id="PTHR23342:SF0">
    <property type="entry name" value="N-ACETYLGLUTAMATE SYNTHASE, MITOCHONDRIAL"/>
    <property type="match status" value="1"/>
</dbReference>
<dbReference type="EC" id="2.7.2.8" evidence="8"/>
<dbReference type="FunFam" id="3.40.1160.10:FF:000004">
    <property type="entry name" value="Acetylglutamate kinase"/>
    <property type="match status" value="1"/>
</dbReference>
<feature type="domain" description="Aspartate/glutamate/uridylate kinase" evidence="9">
    <location>
        <begin position="23"/>
        <end position="254"/>
    </location>
</feature>
<gene>
    <name evidence="8 10" type="primary">argB</name>
    <name evidence="10" type="ORF">J0237_202</name>
</gene>
<dbReference type="InterPro" id="IPR001057">
    <property type="entry name" value="Glu/AcGlu_kinase"/>
</dbReference>
<dbReference type="GO" id="GO:0009507">
    <property type="term" value="C:chloroplast"/>
    <property type="evidence" value="ECO:0007669"/>
    <property type="project" value="UniProtKB-SubCell"/>
</dbReference>
<comment type="catalytic activity">
    <reaction evidence="8">
        <text>N-acetyl-L-glutamate + ATP = N-acetyl-L-glutamyl 5-phosphate + ADP</text>
        <dbReference type="Rhea" id="RHEA:14629"/>
        <dbReference type="ChEBI" id="CHEBI:30616"/>
        <dbReference type="ChEBI" id="CHEBI:44337"/>
        <dbReference type="ChEBI" id="CHEBI:57936"/>
        <dbReference type="ChEBI" id="CHEBI:456216"/>
        <dbReference type="EC" id="2.7.2.8"/>
    </reaction>
</comment>
<evidence type="ECO:0000313" key="10">
    <source>
        <dbReference type="EMBL" id="SCW22648.1"/>
    </source>
</evidence>
<keyword evidence="10" id="KW-0150">Chloroplast</keyword>
<keyword evidence="3 8" id="KW-0028">Amino-acid biosynthesis</keyword>
<feature type="site" description="Transition state stabilizer" evidence="8">
    <location>
        <position position="28"/>
    </location>
</feature>
<comment type="function">
    <text evidence="8">Catalyzes the ATP-dependent phosphorylation of N-acetyl-L-glutamate.</text>
</comment>
<evidence type="ECO:0000256" key="5">
    <source>
        <dbReference type="ARBA" id="ARBA00022741"/>
    </source>
</evidence>
<dbReference type="UniPathway" id="UPA00068">
    <property type="reaction ID" value="UER00107"/>
</dbReference>
<evidence type="ECO:0000256" key="2">
    <source>
        <dbReference type="ARBA" id="ARBA00022571"/>
    </source>
</evidence>
<dbReference type="SUPFAM" id="SSF53633">
    <property type="entry name" value="Carbamate kinase-like"/>
    <property type="match status" value="1"/>
</dbReference>
<dbReference type="Gene3D" id="3.40.1160.10">
    <property type="entry name" value="Acetylglutamate kinase-like"/>
    <property type="match status" value="1"/>
</dbReference>
<reference evidence="10" key="2">
    <citation type="submission" date="2016-10" db="EMBL/GenBank/DDBJ databases">
        <authorList>
            <person name="de Groot N.N."/>
        </authorList>
    </citation>
    <scope>NUCLEOTIDE SEQUENCE</scope>
</reference>
<evidence type="ECO:0000259" key="9">
    <source>
        <dbReference type="Pfam" id="PF00696"/>
    </source>
</evidence>
<comment type="subcellular location">
    <subcellularLocation>
        <location evidence="8">Plastid</location>
        <location evidence="8">Chloroplast</location>
    </subcellularLocation>
</comment>
<evidence type="ECO:0000256" key="8">
    <source>
        <dbReference type="HAMAP-Rule" id="MF_00082"/>
    </source>
</evidence>
<dbReference type="InterPro" id="IPR036393">
    <property type="entry name" value="AceGlu_kinase-like_sf"/>
</dbReference>
<sequence length="285" mass="30396">MDYPDKLGALNAIYSLLKSLKGQRIVIKYGGAAMRDKQLTEQVVKNIILLQDLGLQCIVVHGGGPAINQLLDQLHVEPKFDQGIRVTNSHTMEVVQMVLAGKVNKNIVALLSASGARAIGLSGHDNCLIKALPISLETDNRVANVDSINTDFLELLIDNEYIPVIAPIGIVPSGISYNINADIIASSVASELNADMLVMLTDTPGILKDPKDSTTLLENLTISQVNLLIEQGVIVGGMIPKVQACLNALKNGVKITKVIDGRESNSLLLSLMNESALGTSIISGE</sequence>
<feature type="site" description="Transition state stabilizer" evidence="8">
    <location>
        <position position="241"/>
    </location>
</feature>
<dbReference type="InterPro" id="IPR004662">
    <property type="entry name" value="AcgluKinase_fam"/>
</dbReference>
<reference evidence="10" key="1">
    <citation type="submission" date="2016-10" db="EMBL/GenBank/DDBJ databases">
        <title>Chloroplast genomes as a tool to resolve red algal phylogenies: a case study in the Nemaliales.</title>
        <authorList>
            <person name="Costa J.F."/>
            <person name="Lin S.M."/>
            <person name="Macaya E.C."/>
            <person name="Fernandez-Garcia C."/>
            <person name="Verbruggen H."/>
        </authorList>
    </citation>
    <scope>NUCLEOTIDE SEQUENCE</scope>
</reference>
<keyword evidence="4 8" id="KW-0808">Transferase</keyword>
<keyword evidence="7 8" id="KW-0067">ATP-binding</keyword>
<dbReference type="EMBL" id="LT622869">
    <property type="protein sequence ID" value="SCW22648.1"/>
    <property type="molecule type" value="Genomic_DNA"/>
</dbReference>
<geneLocation type="chloroplast" evidence="10"/>
<dbReference type="HAMAP" id="MF_00082">
    <property type="entry name" value="ArgB"/>
    <property type="match status" value="1"/>
</dbReference>
<proteinExistence type="inferred from homology"/>
<keyword evidence="10" id="KW-0934">Plastid</keyword>
<keyword evidence="2 8" id="KW-0055">Arginine biosynthesis</keyword>
<dbReference type="GeneID" id="29999416"/>
<feature type="binding site" evidence="8">
    <location>
        <position position="85"/>
    </location>
    <ligand>
        <name>substrate</name>
    </ligand>
</feature>
<dbReference type="AlphaFoldDB" id="A0A1G4NVD4"/>
<dbReference type="InterPro" id="IPR037528">
    <property type="entry name" value="ArgB"/>
</dbReference>
<dbReference type="PANTHER" id="PTHR23342">
    <property type="entry name" value="N-ACETYLGLUTAMATE SYNTHASE"/>
    <property type="match status" value="1"/>
</dbReference>
<dbReference type="InterPro" id="IPR001048">
    <property type="entry name" value="Asp/Glu/Uridylate_kinase"/>
</dbReference>
<evidence type="ECO:0000256" key="6">
    <source>
        <dbReference type="ARBA" id="ARBA00022777"/>
    </source>
</evidence>
<dbReference type="GO" id="GO:0042450">
    <property type="term" value="P:L-arginine biosynthetic process via ornithine"/>
    <property type="evidence" value="ECO:0007669"/>
    <property type="project" value="UniProtKB-UniRule"/>
</dbReference>
<evidence type="ECO:0000256" key="3">
    <source>
        <dbReference type="ARBA" id="ARBA00022605"/>
    </source>
</evidence>
<protein>
    <recommendedName>
        <fullName evidence="8">Acetylglutamate kinase</fullName>
        <ecNumber evidence="8">2.7.2.8</ecNumber>
    </recommendedName>
    <alternativeName>
        <fullName evidence="8">N-acetyl-L-glutamate 5-phosphotransferase</fullName>
    </alternativeName>
    <alternativeName>
        <fullName evidence="8">NAG kinase</fullName>
        <shortName evidence="8">NAGK</shortName>
    </alternativeName>
</protein>
<evidence type="ECO:0000256" key="4">
    <source>
        <dbReference type="ARBA" id="ARBA00022679"/>
    </source>
</evidence>
<name>A0A1G4NVD4_9FLOR</name>
<dbReference type="GO" id="GO:0005524">
    <property type="term" value="F:ATP binding"/>
    <property type="evidence" value="ECO:0007669"/>
    <property type="project" value="UniProtKB-UniRule"/>
</dbReference>
<comment type="pathway">
    <text evidence="1 8">Amino-acid biosynthesis; L-arginine biosynthesis; N(2)-acetyl-L-ornithine from L-glutamate: step 2/4.</text>
</comment>
<dbReference type="GO" id="GO:0003991">
    <property type="term" value="F:acetylglutamate kinase activity"/>
    <property type="evidence" value="ECO:0007669"/>
    <property type="project" value="UniProtKB-UniRule"/>
</dbReference>
<evidence type="ECO:0000256" key="7">
    <source>
        <dbReference type="ARBA" id="ARBA00022840"/>
    </source>
</evidence>